<feature type="coiled-coil region" evidence="1">
    <location>
        <begin position="710"/>
        <end position="744"/>
    </location>
</feature>
<keyword evidence="4" id="KW-1185">Reference proteome</keyword>
<gene>
    <name evidence="3" type="ORF">DFR38_10534</name>
</gene>
<name>A0A318JFK8_9NEIS</name>
<dbReference type="EMBL" id="QJKC01000005">
    <property type="protein sequence ID" value="PXX48998.1"/>
    <property type="molecule type" value="Genomic_DNA"/>
</dbReference>
<protein>
    <submittedName>
        <fullName evidence="3">Tape measure domain-containing protein</fullName>
    </submittedName>
</protein>
<keyword evidence="1" id="KW-0175">Coiled coil</keyword>
<evidence type="ECO:0000313" key="3">
    <source>
        <dbReference type="EMBL" id="PXX48998.1"/>
    </source>
</evidence>
<sequence length="1060" mass="113194">MASNDMLIRLALQGDASGWVSEVAAAEKKYGSALQGMARQSAQVEIFGKLQKDAKAASGEFFRLKKEAEGYRTAISQATGPTADLEAGLGKTEKALKKAEDRMRKQISAWRDVKKELASAGVDIANLPAAQQKIQSKVRDVSVGAIREKSVSSSRAELGLVDPAEMQGKVEKLQLAYDRLLASGKLSYQEQAKAAEQLRVKLAELHGQASTPVGAGFLSGMRGEVVGAVAALTALAAALYSASNVVLDTAGQFETLKVQLVAVEKSATVGNHAFAAMKQLALDSPFGVKDLTGSYIQLRNFGLDPMAGSLQAIVDQSARLGGGQEKLTSIGLALGQAWSKQKLQGDDILQMINAGVPVWDLLGKALNKTTADLQKMSEAGQLGRNEITKLIQAMEADAKGAAASQVSTWQGALSQLSDIWEQFKAQLADAGLMDVAKEQVAKLTEMIRTAMADGTAEKMGRRMADIISAIGSVVESTVGFIREHADAIKLLAGSYAGLVILRSVIGWISAVDNGFNSLKISMLALGSVGTIADLVFGAGALDKLGAISEKIKALTFEVATFKTAATLGIAGLLAAAAAKVAYDQLEMHNRRIERAMAQSARISSLMASGRTEVGIRTDEQLNSMSKEQIAEYGDDLKRSLENKQQMLQRHAEAVANAGGNVLADQQSRQLAREMLAYQKAMDGFSGYAQRRTAAEDRFNKNVDAIRNGALANLAVDLAKEQKLYDRANDDLKKATDERLKHQNAWASNKAVDPAAKNTDPQGVTDYYESLRKAEELSRKAADSQKTAGATGLDSDFQKATRDATAAEAAFSRVMEVINQLRSAGKITEGEFKLFNDQAGRSQDSMDAGREQVGKDQLQKAMEKVEALKRAADAVKNMPIGFDTEKGIFDLEKFMAQIEEKARTKPLTIPVQYVGPDGKLLQDARAAVGVTTPGYDSGGYTGDGGVKEPAGIVHRGEYVQPQYRMREPGALEFMQDFHARGMRAVQDLRGYDVGGLVGADFPSVAGSLNIPSLSTSPADVSMGSPVNLYLPGMSDPVKLHGSGSSVSQLLDAARKFNLKHG</sequence>
<reference evidence="3 4" key="1">
    <citation type="submission" date="2018-05" db="EMBL/GenBank/DDBJ databases">
        <title>Genomic Encyclopedia of Type Strains, Phase IV (KMG-IV): sequencing the most valuable type-strain genomes for metagenomic binning, comparative biology and taxonomic classification.</title>
        <authorList>
            <person name="Goeker M."/>
        </authorList>
    </citation>
    <scope>NUCLEOTIDE SEQUENCE [LARGE SCALE GENOMIC DNA]</scope>
    <source>
        <strain evidence="3 4">DSM 25134</strain>
    </source>
</reference>
<evidence type="ECO:0000259" key="2">
    <source>
        <dbReference type="Pfam" id="PF20155"/>
    </source>
</evidence>
<dbReference type="PANTHER" id="PTHR38812:SF2">
    <property type="entry name" value="MU-LIKE PROPHAGE FLUMU PROTEIN GP42"/>
    <property type="match status" value="1"/>
</dbReference>
<organism evidence="3 4">
    <name type="scientific">Aquitalea magnusonii</name>
    <dbReference type="NCBI Taxonomy" id="332411"/>
    <lineage>
        <taxon>Bacteria</taxon>
        <taxon>Pseudomonadati</taxon>
        <taxon>Pseudomonadota</taxon>
        <taxon>Betaproteobacteria</taxon>
        <taxon>Neisseriales</taxon>
        <taxon>Chromobacteriaceae</taxon>
        <taxon>Aquitalea</taxon>
    </lineage>
</organism>
<dbReference type="InterPro" id="IPR053058">
    <property type="entry name" value="Mulikevirus_tape_measure"/>
</dbReference>
<dbReference type="Proteomes" id="UP000248395">
    <property type="component" value="Unassembled WGS sequence"/>
</dbReference>
<evidence type="ECO:0000313" key="4">
    <source>
        <dbReference type="Proteomes" id="UP000248395"/>
    </source>
</evidence>
<proteinExistence type="predicted"/>
<feature type="domain" description="Tape measure protein N-terminal" evidence="2">
    <location>
        <begin position="246"/>
        <end position="428"/>
    </location>
</feature>
<accession>A0A318JFK8</accession>
<dbReference type="Pfam" id="PF20155">
    <property type="entry name" value="TMP_3"/>
    <property type="match status" value="1"/>
</dbReference>
<dbReference type="AlphaFoldDB" id="A0A318JFK8"/>
<evidence type="ECO:0000256" key="1">
    <source>
        <dbReference type="SAM" id="Coils"/>
    </source>
</evidence>
<dbReference type="NCBIfam" id="TIGR02675">
    <property type="entry name" value="tape_meas_nterm"/>
    <property type="match status" value="1"/>
</dbReference>
<dbReference type="PANTHER" id="PTHR38812">
    <property type="entry name" value="MU-LIKE PROPHAGE FLUMU PROTEIN GP42"/>
    <property type="match status" value="1"/>
</dbReference>
<dbReference type="InterPro" id="IPR013491">
    <property type="entry name" value="Tape_meas_N"/>
</dbReference>
<comment type="caution">
    <text evidence="3">The sequence shown here is derived from an EMBL/GenBank/DDBJ whole genome shotgun (WGS) entry which is preliminary data.</text>
</comment>
<feature type="coiled-coil region" evidence="1">
    <location>
        <begin position="82"/>
        <end position="109"/>
    </location>
</feature>